<evidence type="ECO:0000313" key="1">
    <source>
        <dbReference type="EMBL" id="KKL87532.1"/>
    </source>
</evidence>
<name>A0A0F9IJV1_9ZZZZ</name>
<protein>
    <submittedName>
        <fullName evidence="1">Uncharacterized protein</fullName>
    </submittedName>
</protein>
<dbReference type="EMBL" id="LAZR01020812">
    <property type="protein sequence ID" value="KKL87532.1"/>
    <property type="molecule type" value="Genomic_DNA"/>
</dbReference>
<dbReference type="AlphaFoldDB" id="A0A0F9IJV1"/>
<organism evidence="1">
    <name type="scientific">marine sediment metagenome</name>
    <dbReference type="NCBI Taxonomy" id="412755"/>
    <lineage>
        <taxon>unclassified sequences</taxon>
        <taxon>metagenomes</taxon>
        <taxon>ecological metagenomes</taxon>
    </lineage>
</organism>
<accession>A0A0F9IJV1</accession>
<feature type="non-terminal residue" evidence="1">
    <location>
        <position position="1"/>
    </location>
</feature>
<sequence>ENDPGVVEEAVESGAEKKEVRKSFATIPFEQKKRAKKIYDGFAVKDMSFEDFCIELYALESPALMQADLQDIVLEKQDRCRQQFASQRNIEKHLN</sequence>
<proteinExistence type="predicted"/>
<gene>
    <name evidence="1" type="ORF">LCGC14_1933710</name>
</gene>
<comment type="caution">
    <text evidence="1">The sequence shown here is derived from an EMBL/GenBank/DDBJ whole genome shotgun (WGS) entry which is preliminary data.</text>
</comment>
<reference evidence="1" key="1">
    <citation type="journal article" date="2015" name="Nature">
        <title>Complex archaea that bridge the gap between prokaryotes and eukaryotes.</title>
        <authorList>
            <person name="Spang A."/>
            <person name="Saw J.H."/>
            <person name="Jorgensen S.L."/>
            <person name="Zaremba-Niedzwiedzka K."/>
            <person name="Martijn J."/>
            <person name="Lind A.E."/>
            <person name="van Eijk R."/>
            <person name="Schleper C."/>
            <person name="Guy L."/>
            <person name="Ettema T.J."/>
        </authorList>
    </citation>
    <scope>NUCLEOTIDE SEQUENCE</scope>
</reference>